<dbReference type="AlphaFoldDB" id="A0AAE0SCH4"/>
<reference evidence="1" key="2">
    <citation type="journal article" date="2021" name="Genome Biol. Evol.">
        <title>Developing a high-quality reference genome for a parasitic bivalve with doubly uniparental inheritance (Bivalvia: Unionida).</title>
        <authorList>
            <person name="Smith C.H."/>
        </authorList>
    </citation>
    <scope>NUCLEOTIDE SEQUENCE</scope>
    <source>
        <strain evidence="1">CHS0354</strain>
        <tissue evidence="1">Mantle</tissue>
    </source>
</reference>
<sequence length="60" mass="6814">MGFGFDHITRETVSDLLTKTAISNVIRTNDNLTKDNDERESYIPVLVITLRGNTMSNRQT</sequence>
<accession>A0AAE0SCH4</accession>
<proteinExistence type="predicted"/>
<protein>
    <submittedName>
        <fullName evidence="1">Uncharacterized protein</fullName>
    </submittedName>
</protein>
<comment type="caution">
    <text evidence="1">The sequence shown here is derived from an EMBL/GenBank/DDBJ whole genome shotgun (WGS) entry which is preliminary data.</text>
</comment>
<reference evidence="1" key="3">
    <citation type="submission" date="2023-05" db="EMBL/GenBank/DDBJ databases">
        <authorList>
            <person name="Smith C.H."/>
        </authorList>
    </citation>
    <scope>NUCLEOTIDE SEQUENCE</scope>
    <source>
        <strain evidence="1">CHS0354</strain>
        <tissue evidence="1">Mantle</tissue>
    </source>
</reference>
<evidence type="ECO:0000313" key="2">
    <source>
        <dbReference type="Proteomes" id="UP001195483"/>
    </source>
</evidence>
<keyword evidence="2" id="KW-1185">Reference proteome</keyword>
<feature type="non-terminal residue" evidence="1">
    <location>
        <position position="60"/>
    </location>
</feature>
<gene>
    <name evidence="1" type="ORF">CHS0354_041645</name>
</gene>
<dbReference type="EMBL" id="JAEAOA010002349">
    <property type="protein sequence ID" value="KAK3589522.1"/>
    <property type="molecule type" value="Genomic_DNA"/>
</dbReference>
<dbReference type="Proteomes" id="UP001195483">
    <property type="component" value="Unassembled WGS sequence"/>
</dbReference>
<reference evidence="1" key="1">
    <citation type="journal article" date="2021" name="Genome Biol. Evol.">
        <title>A High-Quality Reference Genome for a Parasitic Bivalve with Doubly Uniparental Inheritance (Bivalvia: Unionida).</title>
        <authorList>
            <person name="Smith C.H."/>
        </authorList>
    </citation>
    <scope>NUCLEOTIDE SEQUENCE</scope>
    <source>
        <strain evidence="1">CHS0354</strain>
    </source>
</reference>
<name>A0AAE0SCH4_9BIVA</name>
<organism evidence="1 2">
    <name type="scientific">Potamilus streckersoni</name>
    <dbReference type="NCBI Taxonomy" id="2493646"/>
    <lineage>
        <taxon>Eukaryota</taxon>
        <taxon>Metazoa</taxon>
        <taxon>Spiralia</taxon>
        <taxon>Lophotrochozoa</taxon>
        <taxon>Mollusca</taxon>
        <taxon>Bivalvia</taxon>
        <taxon>Autobranchia</taxon>
        <taxon>Heteroconchia</taxon>
        <taxon>Palaeoheterodonta</taxon>
        <taxon>Unionida</taxon>
        <taxon>Unionoidea</taxon>
        <taxon>Unionidae</taxon>
        <taxon>Ambleminae</taxon>
        <taxon>Lampsilini</taxon>
        <taxon>Potamilus</taxon>
    </lineage>
</organism>
<evidence type="ECO:0000313" key="1">
    <source>
        <dbReference type="EMBL" id="KAK3589522.1"/>
    </source>
</evidence>